<name>A0ABT9YB05_9FIRM</name>
<protein>
    <submittedName>
        <fullName evidence="4">DeoR/GlpR family transcriptional regulator of sugar metabolism</fullName>
    </submittedName>
</protein>
<dbReference type="InterPro" id="IPR014036">
    <property type="entry name" value="DeoR-like_C"/>
</dbReference>
<dbReference type="InterPro" id="IPR050313">
    <property type="entry name" value="Carb_Metab_HTH_regulators"/>
</dbReference>
<dbReference type="SUPFAM" id="SSF100950">
    <property type="entry name" value="NagB/RpiA/CoA transferase-like"/>
    <property type="match status" value="1"/>
</dbReference>
<accession>A0ABT9YB05</accession>
<evidence type="ECO:0000259" key="3">
    <source>
        <dbReference type="PROSITE" id="PS51000"/>
    </source>
</evidence>
<proteinExistence type="predicted"/>
<dbReference type="Gene3D" id="3.40.50.1360">
    <property type="match status" value="1"/>
</dbReference>
<dbReference type="PROSITE" id="PS51000">
    <property type="entry name" value="HTH_DEOR_2"/>
    <property type="match status" value="1"/>
</dbReference>
<keyword evidence="1" id="KW-0805">Transcription regulation</keyword>
<dbReference type="SMART" id="SM01134">
    <property type="entry name" value="DeoRC"/>
    <property type="match status" value="1"/>
</dbReference>
<evidence type="ECO:0000313" key="4">
    <source>
        <dbReference type="EMBL" id="MDQ0204998.1"/>
    </source>
</evidence>
<dbReference type="SMART" id="SM00420">
    <property type="entry name" value="HTH_DEOR"/>
    <property type="match status" value="1"/>
</dbReference>
<evidence type="ECO:0000256" key="1">
    <source>
        <dbReference type="ARBA" id="ARBA00023015"/>
    </source>
</evidence>
<organism evidence="4 5">
    <name type="scientific">Pectinatus haikarae</name>
    <dbReference type="NCBI Taxonomy" id="349096"/>
    <lineage>
        <taxon>Bacteria</taxon>
        <taxon>Bacillati</taxon>
        <taxon>Bacillota</taxon>
        <taxon>Negativicutes</taxon>
        <taxon>Selenomonadales</taxon>
        <taxon>Selenomonadaceae</taxon>
        <taxon>Pectinatus</taxon>
    </lineage>
</organism>
<dbReference type="Proteomes" id="UP001239167">
    <property type="component" value="Unassembled WGS sequence"/>
</dbReference>
<gene>
    <name evidence="4" type="ORF">J2S01_002735</name>
</gene>
<dbReference type="PANTHER" id="PTHR30363">
    <property type="entry name" value="HTH-TYPE TRANSCRIPTIONAL REGULATOR SRLR-RELATED"/>
    <property type="match status" value="1"/>
</dbReference>
<dbReference type="Pfam" id="PF00455">
    <property type="entry name" value="DeoRC"/>
    <property type="match status" value="1"/>
</dbReference>
<dbReference type="RefSeq" id="WP_307225271.1">
    <property type="nucleotide sequence ID" value="NZ_CP116940.1"/>
</dbReference>
<dbReference type="EMBL" id="JAUSUE010000025">
    <property type="protein sequence ID" value="MDQ0204998.1"/>
    <property type="molecule type" value="Genomic_DNA"/>
</dbReference>
<dbReference type="SUPFAM" id="SSF46785">
    <property type="entry name" value="Winged helix' DNA-binding domain"/>
    <property type="match status" value="1"/>
</dbReference>
<dbReference type="Pfam" id="PF08220">
    <property type="entry name" value="HTH_DeoR"/>
    <property type="match status" value="1"/>
</dbReference>
<sequence length="252" mass="28386">MYPHDRGKQIITILLKRKFQTVTALAKQLYASESTIRRDLKTLEQCGEIERVNGGALIIENSQLERPISLTNRENIDKKKLIAELAFDFIGDNKKIFLDSSSTCFFLAKKMQTLNNLTITTNGLLTAYILSAESDSQVYCTGGAVYSKRSSVNGYHACRYIAEHNADIAFISCKGISRSGISDLKEEEAQIKRMYQQQSDRTIVLVDSTKFNKSYFCTALPFDKIDVIISDAPLPQNILNVTNKYSINIIFP</sequence>
<reference evidence="4 5" key="1">
    <citation type="submission" date="2023-07" db="EMBL/GenBank/DDBJ databases">
        <title>Genomic Encyclopedia of Type Strains, Phase IV (KMG-IV): sequencing the most valuable type-strain genomes for metagenomic binning, comparative biology and taxonomic classification.</title>
        <authorList>
            <person name="Goeker M."/>
        </authorList>
    </citation>
    <scope>NUCLEOTIDE SEQUENCE [LARGE SCALE GENOMIC DNA]</scope>
    <source>
        <strain evidence="4 5">DSM 16980</strain>
    </source>
</reference>
<dbReference type="InterPro" id="IPR036388">
    <property type="entry name" value="WH-like_DNA-bd_sf"/>
</dbReference>
<dbReference type="PANTHER" id="PTHR30363:SF44">
    <property type="entry name" value="AGA OPERON TRANSCRIPTIONAL REPRESSOR-RELATED"/>
    <property type="match status" value="1"/>
</dbReference>
<comment type="caution">
    <text evidence="4">The sequence shown here is derived from an EMBL/GenBank/DDBJ whole genome shotgun (WGS) entry which is preliminary data.</text>
</comment>
<dbReference type="InterPro" id="IPR037171">
    <property type="entry name" value="NagB/RpiA_transferase-like"/>
</dbReference>
<keyword evidence="5" id="KW-1185">Reference proteome</keyword>
<keyword evidence="2" id="KW-0804">Transcription</keyword>
<evidence type="ECO:0000256" key="2">
    <source>
        <dbReference type="ARBA" id="ARBA00023163"/>
    </source>
</evidence>
<feature type="domain" description="HTH deoR-type" evidence="3">
    <location>
        <begin position="3"/>
        <end position="58"/>
    </location>
</feature>
<evidence type="ECO:0000313" key="5">
    <source>
        <dbReference type="Proteomes" id="UP001239167"/>
    </source>
</evidence>
<dbReference type="Gene3D" id="1.10.10.10">
    <property type="entry name" value="Winged helix-like DNA-binding domain superfamily/Winged helix DNA-binding domain"/>
    <property type="match status" value="1"/>
</dbReference>
<dbReference type="InterPro" id="IPR036390">
    <property type="entry name" value="WH_DNA-bd_sf"/>
</dbReference>
<dbReference type="PRINTS" id="PR00037">
    <property type="entry name" value="HTHLACR"/>
</dbReference>
<dbReference type="InterPro" id="IPR001034">
    <property type="entry name" value="DeoR_HTH"/>
</dbReference>